<dbReference type="EC" id="2.7.6.3" evidence="3"/>
<evidence type="ECO:0000256" key="1">
    <source>
        <dbReference type="ARBA" id="ARBA00005051"/>
    </source>
</evidence>
<keyword evidence="9" id="KW-0289">Folate biosynthesis</keyword>
<evidence type="ECO:0000256" key="4">
    <source>
        <dbReference type="ARBA" id="ARBA00016218"/>
    </source>
</evidence>
<dbReference type="NCBIfam" id="TIGR01498">
    <property type="entry name" value="folK"/>
    <property type="match status" value="1"/>
</dbReference>
<evidence type="ECO:0000313" key="15">
    <source>
        <dbReference type="Proteomes" id="UP001163266"/>
    </source>
</evidence>
<feature type="domain" description="7,8-dihydro-6-hydroxymethylpterin-pyrophosphokinase" evidence="13">
    <location>
        <begin position="102"/>
        <end position="113"/>
    </location>
</feature>
<dbReference type="SUPFAM" id="SSF55083">
    <property type="entry name" value="6-hydroxymethyl-7,8-dihydropterin pyrophosphokinase, HPPK"/>
    <property type="match status" value="1"/>
</dbReference>
<evidence type="ECO:0000256" key="7">
    <source>
        <dbReference type="ARBA" id="ARBA00022777"/>
    </source>
</evidence>
<reference evidence="14" key="1">
    <citation type="submission" date="2022-10" db="EMBL/GenBank/DDBJ databases">
        <title>Complete genome sequence of Schlegelella aquatica LMG 23380.</title>
        <authorList>
            <person name="Musilova J."/>
            <person name="Kourilova X."/>
            <person name="Bezdicek M."/>
            <person name="Hermankova K."/>
            <person name="Obruca S."/>
            <person name="Sedlar K."/>
        </authorList>
    </citation>
    <scope>NUCLEOTIDE SEQUENCE</scope>
    <source>
        <strain evidence="14">LMG 23380</strain>
    </source>
</reference>
<evidence type="ECO:0000256" key="3">
    <source>
        <dbReference type="ARBA" id="ARBA00013253"/>
    </source>
</evidence>
<dbReference type="Gene3D" id="3.30.70.560">
    <property type="entry name" value="7,8-Dihydro-6-hydroxymethylpterin-pyrophosphokinase HPPK"/>
    <property type="match status" value="1"/>
</dbReference>
<comment type="pathway">
    <text evidence="1">Cofactor biosynthesis; tetrahydrofolate biosynthesis; 2-amino-4-hydroxy-6-hydroxymethyl-7,8-dihydropteridine diphosphate from 7,8-dihydroneopterin triphosphate: step 4/4.</text>
</comment>
<dbReference type="InterPro" id="IPR035907">
    <property type="entry name" value="Hppk_sf"/>
</dbReference>
<comment type="function">
    <text evidence="10">Catalyzes the transfer of pyrophosphate from adenosine triphosphate (ATP) to 6-hydroxymethyl-7,8-dihydropterin, an enzymatic step in folate biosynthesis pathway.</text>
</comment>
<dbReference type="Proteomes" id="UP001163266">
    <property type="component" value="Chromosome"/>
</dbReference>
<evidence type="ECO:0000313" key="14">
    <source>
        <dbReference type="EMBL" id="UZD54174.1"/>
    </source>
</evidence>
<comment type="similarity">
    <text evidence="2">Belongs to the HPPK family.</text>
</comment>
<name>A0ABY6MPS2_9BURK</name>
<evidence type="ECO:0000256" key="6">
    <source>
        <dbReference type="ARBA" id="ARBA00022741"/>
    </source>
</evidence>
<evidence type="ECO:0000256" key="8">
    <source>
        <dbReference type="ARBA" id="ARBA00022840"/>
    </source>
</evidence>
<evidence type="ECO:0000256" key="12">
    <source>
        <dbReference type="ARBA" id="ARBA00033413"/>
    </source>
</evidence>
<organism evidence="14 15">
    <name type="scientific">Caldimonas aquatica</name>
    <dbReference type="NCBI Taxonomy" id="376175"/>
    <lineage>
        <taxon>Bacteria</taxon>
        <taxon>Pseudomonadati</taxon>
        <taxon>Pseudomonadota</taxon>
        <taxon>Betaproteobacteria</taxon>
        <taxon>Burkholderiales</taxon>
        <taxon>Sphaerotilaceae</taxon>
        <taxon>Caldimonas</taxon>
    </lineage>
</organism>
<dbReference type="CDD" id="cd00483">
    <property type="entry name" value="HPPK"/>
    <property type="match status" value="1"/>
</dbReference>
<dbReference type="PANTHER" id="PTHR43071:SF1">
    <property type="entry name" value="2-AMINO-4-HYDROXY-6-HYDROXYMETHYLDIHYDROPTERIDINE PYROPHOSPHOKINASE"/>
    <property type="match status" value="1"/>
</dbReference>
<dbReference type="PANTHER" id="PTHR43071">
    <property type="entry name" value="2-AMINO-4-HYDROXY-6-HYDROXYMETHYLDIHYDROPTERIDINE PYROPHOSPHOKINASE"/>
    <property type="match status" value="1"/>
</dbReference>
<dbReference type="GO" id="GO:0003848">
    <property type="term" value="F:2-amino-4-hydroxy-6-hydroxymethyldihydropteridine diphosphokinase activity"/>
    <property type="evidence" value="ECO:0007669"/>
    <property type="project" value="UniProtKB-EC"/>
</dbReference>
<accession>A0ABY6MPS2</accession>
<evidence type="ECO:0000256" key="9">
    <source>
        <dbReference type="ARBA" id="ARBA00022909"/>
    </source>
</evidence>
<evidence type="ECO:0000256" key="10">
    <source>
        <dbReference type="ARBA" id="ARBA00029409"/>
    </source>
</evidence>
<dbReference type="EMBL" id="CP110257">
    <property type="protein sequence ID" value="UZD54174.1"/>
    <property type="molecule type" value="Genomic_DNA"/>
</dbReference>
<sequence length="187" mass="20054">MQAEAHVPHPGSHGPAVLAYVGLGANLGDALTTLREAVAALRALPTVDEVRVSPVYRSAPIESSGPDYLNAVAAVVTTMPPLDFLARLQAIEQAHGRLRPYRNAPRTLDLDLLLWGQDRIALPELEVPHPRMHERAFVLAPLADLDPDLVVPGRGPARVLLDAVQDQRLIRLAHSLVPGDPACGVTP</sequence>
<keyword evidence="8" id="KW-0067">ATP-binding</keyword>
<evidence type="ECO:0000256" key="2">
    <source>
        <dbReference type="ARBA" id="ARBA00005810"/>
    </source>
</evidence>
<evidence type="ECO:0000256" key="5">
    <source>
        <dbReference type="ARBA" id="ARBA00022679"/>
    </source>
</evidence>
<keyword evidence="15" id="KW-1185">Reference proteome</keyword>
<keyword evidence="7" id="KW-0418">Kinase</keyword>
<gene>
    <name evidence="14" type="primary">folK</name>
    <name evidence="14" type="ORF">OMP39_10870</name>
</gene>
<keyword evidence="6" id="KW-0547">Nucleotide-binding</keyword>
<dbReference type="InterPro" id="IPR000550">
    <property type="entry name" value="Hppk"/>
</dbReference>
<protein>
    <recommendedName>
        <fullName evidence="4">2-amino-4-hydroxy-6-hydroxymethyldihydropteridine pyrophosphokinase</fullName>
        <ecNumber evidence="3">2.7.6.3</ecNumber>
    </recommendedName>
    <alternativeName>
        <fullName evidence="11">6-hydroxymethyl-7,8-dihydropterin pyrophosphokinase</fullName>
    </alternativeName>
    <alternativeName>
        <fullName evidence="12">7,8-dihydro-6-hydroxymethylpterin-pyrophosphokinase</fullName>
    </alternativeName>
</protein>
<evidence type="ECO:0000256" key="11">
    <source>
        <dbReference type="ARBA" id="ARBA00029766"/>
    </source>
</evidence>
<dbReference type="PROSITE" id="PS00794">
    <property type="entry name" value="HPPK"/>
    <property type="match status" value="1"/>
</dbReference>
<proteinExistence type="inferred from homology"/>
<dbReference type="Pfam" id="PF01288">
    <property type="entry name" value="HPPK"/>
    <property type="match status" value="1"/>
</dbReference>
<keyword evidence="5 14" id="KW-0808">Transferase</keyword>
<evidence type="ECO:0000259" key="13">
    <source>
        <dbReference type="PROSITE" id="PS00794"/>
    </source>
</evidence>
<dbReference type="RefSeq" id="WP_264891743.1">
    <property type="nucleotide sequence ID" value="NZ_CP110257.1"/>
</dbReference>